<proteinExistence type="predicted"/>
<organism evidence="8 9">
    <name type="scientific">Alicyclobacillus fodiniaquatilis</name>
    <dbReference type="NCBI Taxonomy" id="1661150"/>
    <lineage>
        <taxon>Bacteria</taxon>
        <taxon>Bacillati</taxon>
        <taxon>Bacillota</taxon>
        <taxon>Bacilli</taxon>
        <taxon>Bacillales</taxon>
        <taxon>Alicyclobacillaceae</taxon>
        <taxon>Alicyclobacillus</taxon>
    </lineage>
</organism>
<reference evidence="9" key="1">
    <citation type="journal article" date="2019" name="Int. J. Syst. Evol. Microbiol.">
        <title>The Global Catalogue of Microorganisms (GCM) 10K type strain sequencing project: providing services to taxonomists for standard genome sequencing and annotation.</title>
        <authorList>
            <consortium name="The Broad Institute Genomics Platform"/>
            <consortium name="The Broad Institute Genome Sequencing Center for Infectious Disease"/>
            <person name="Wu L."/>
            <person name="Ma J."/>
        </authorList>
    </citation>
    <scope>NUCLEOTIDE SEQUENCE [LARGE SCALE GENOMIC DNA]</scope>
    <source>
        <strain evidence="9">CGMCC 1.12286</strain>
    </source>
</reference>
<feature type="transmembrane region" description="Helical" evidence="6">
    <location>
        <begin position="395"/>
        <end position="417"/>
    </location>
</feature>
<feature type="transmembrane region" description="Helical" evidence="6">
    <location>
        <begin position="275"/>
        <end position="295"/>
    </location>
</feature>
<comment type="caution">
    <text evidence="8">The sequence shown here is derived from an EMBL/GenBank/DDBJ whole genome shotgun (WGS) entry which is preliminary data.</text>
</comment>
<sequence length="544" mass="59574">MKRASVVCAYAWLCVIVIVVTTHAAFARSVALTCVASSVALFAIGCFIARWRRPRPARRSAHLLLSLCVTSLAVLYGLVYARYCPNQPPIRLGVTTEMEGVVTHVTQTTTASEVQLTVTAVGTPPQKSSISAFWTTYGQVSLQPGSRVQIDGMFVALSAGDTGLQQWLAPEWGLRGQLLSSTPPKADAASLYMANAMEATAPGGRLADADLALSMVIGRAVQLSDSVKNMFLAAGVTHLLAASGANVVLFCRALSLLWAATVRLAGIRSWHLEHVYLLCGVWVFVGLCDGATPLVRAAIMMTYVLLGRMFHRRTTSFTCLSVSCFVFALWQPYALTSISGILSIMATFAVGDAARLCRPARGETHQETTTVQLNSRWSVCKKYALQWGMKLWQHFFELFLTSVIVDVYMIPLVWWWFQQWTPYGVIATVVAEPLLVILLPLTLGWGVLAMATVMLSIPWFTSFTTMLADTDVYLVHKLTQILAPIAAAPDSLTTLPTLPLGFLLLYYAGVVGGQRWKKIKIAFFHMHKFFYSRNVATSARVKSG</sequence>
<evidence type="ECO:0000256" key="1">
    <source>
        <dbReference type="ARBA" id="ARBA00004651"/>
    </source>
</evidence>
<dbReference type="InterPro" id="IPR004477">
    <property type="entry name" value="ComEC_N"/>
</dbReference>
<evidence type="ECO:0000256" key="4">
    <source>
        <dbReference type="ARBA" id="ARBA00022989"/>
    </source>
</evidence>
<keyword evidence="9" id="KW-1185">Reference proteome</keyword>
<keyword evidence="3 6" id="KW-0812">Transmembrane</keyword>
<evidence type="ECO:0000256" key="6">
    <source>
        <dbReference type="SAM" id="Phobius"/>
    </source>
</evidence>
<dbReference type="PANTHER" id="PTHR30619">
    <property type="entry name" value="DNA INTERNALIZATION/COMPETENCE PROTEIN COMEC/REC2"/>
    <property type="match status" value="1"/>
</dbReference>
<dbReference type="PANTHER" id="PTHR30619:SF1">
    <property type="entry name" value="RECOMBINATION PROTEIN 2"/>
    <property type="match status" value="1"/>
</dbReference>
<feature type="transmembrane region" description="Helical" evidence="6">
    <location>
        <begin position="230"/>
        <end position="254"/>
    </location>
</feature>
<gene>
    <name evidence="8" type="ORF">ACFSB2_24210</name>
</gene>
<keyword evidence="2" id="KW-1003">Cell membrane</keyword>
<dbReference type="InterPro" id="IPR052159">
    <property type="entry name" value="Competence_DNA_uptake"/>
</dbReference>
<keyword evidence="4 6" id="KW-1133">Transmembrane helix</keyword>
<accession>A0ABW4JMW2</accession>
<dbReference type="Proteomes" id="UP001597079">
    <property type="component" value="Unassembled WGS sequence"/>
</dbReference>
<dbReference type="EMBL" id="JBHUCX010000099">
    <property type="protein sequence ID" value="MFD1677771.1"/>
    <property type="molecule type" value="Genomic_DNA"/>
</dbReference>
<evidence type="ECO:0000313" key="8">
    <source>
        <dbReference type="EMBL" id="MFD1677771.1"/>
    </source>
</evidence>
<evidence type="ECO:0000256" key="5">
    <source>
        <dbReference type="ARBA" id="ARBA00023136"/>
    </source>
</evidence>
<evidence type="ECO:0000256" key="3">
    <source>
        <dbReference type="ARBA" id="ARBA00022692"/>
    </source>
</evidence>
<name>A0ABW4JMW2_9BACL</name>
<feature type="transmembrane region" description="Helical" evidence="6">
    <location>
        <begin position="448"/>
        <end position="468"/>
    </location>
</feature>
<feature type="domain" description="ComEC/Rec2-related protein" evidence="7">
    <location>
        <begin position="215"/>
        <end position="512"/>
    </location>
</feature>
<keyword evidence="5 6" id="KW-0472">Membrane</keyword>
<evidence type="ECO:0000313" key="9">
    <source>
        <dbReference type="Proteomes" id="UP001597079"/>
    </source>
</evidence>
<evidence type="ECO:0000256" key="2">
    <source>
        <dbReference type="ARBA" id="ARBA00022475"/>
    </source>
</evidence>
<feature type="transmembrane region" description="Helical" evidence="6">
    <location>
        <begin position="498"/>
        <end position="516"/>
    </location>
</feature>
<dbReference type="NCBIfam" id="TIGR00360">
    <property type="entry name" value="ComEC_N-term"/>
    <property type="match status" value="1"/>
</dbReference>
<feature type="transmembrane region" description="Helical" evidence="6">
    <location>
        <begin position="30"/>
        <end position="51"/>
    </location>
</feature>
<comment type="subcellular location">
    <subcellularLocation>
        <location evidence="1">Cell membrane</location>
        <topology evidence="1">Multi-pass membrane protein</topology>
    </subcellularLocation>
</comment>
<feature type="transmembrane region" description="Helical" evidence="6">
    <location>
        <begin position="7"/>
        <end position="24"/>
    </location>
</feature>
<feature type="transmembrane region" description="Helical" evidence="6">
    <location>
        <begin position="63"/>
        <end position="83"/>
    </location>
</feature>
<feature type="transmembrane region" description="Helical" evidence="6">
    <location>
        <begin position="423"/>
        <end position="441"/>
    </location>
</feature>
<evidence type="ECO:0000259" key="7">
    <source>
        <dbReference type="Pfam" id="PF03772"/>
    </source>
</evidence>
<dbReference type="RefSeq" id="WP_377945686.1">
    <property type="nucleotide sequence ID" value="NZ_JBHUCX010000099.1"/>
</dbReference>
<dbReference type="Pfam" id="PF03772">
    <property type="entry name" value="Competence"/>
    <property type="match status" value="1"/>
</dbReference>
<protein>
    <submittedName>
        <fullName evidence="8">ComEC/Rec2 family competence protein</fullName>
    </submittedName>
</protein>